<dbReference type="PANTHER" id="PTHR14454:SF5">
    <property type="entry name" value="GRB2-ASSOCIATED AND REGULATOR OF MAPK PROTEIN 2"/>
    <property type="match status" value="1"/>
</dbReference>
<sequence length="743" mass="81595">MEKLSASLSEITWSPLALPLDAVVSKFRLPTLVRLAHGECVEGLSEEDVVLLHSCRQWTTVTAHSLEEGHYVIGPKIDIPLQYQGKFKLLDEDRDIRDPVQYFSSVEEVAGVFPDRVFVMETITFSVKVVSGEFSEDSEPYSFTLQAGDELSLMGKAELLCATPSKEKTGLSALLRRLGKTPRSKTPCLVCMNHRTNQSVSLPFACRGRFCTRSPLEQGMLGGEHTVRSIIERVRLPVNVSVPSRPPRNPYDRHAVREGHRYKLLNIVSKTVVLCMVLRRQEVSPSHFLLLRCMPRFNVAEASVHTAALESLLLRHAFDPDAYSRAVRETRPELECMTEECVSPRRSRMCVSGQDSLAPALQRLSMCGYGGGVSDNLSQRCRDSLGDRMGEGPGEEREYMTPEWTEAELRTSEEIPYEELWTNQNAEGLGKEPNLISFHSSSSLDGSLGTVVTRVSTPPPVPPKSDAVREECRYLIAPPVPPRCSKGGSISSPAPSPPVPPRFPKTSTSPRPNLSFYSSGLQDSCSPSPDASLYCYPCSWADCPAPNPASPEPVSALPAENAANPQPAQATWAEPWVDSFTSGPRLRPPPPQSRFAPFGALNPFNRQSPCPSPEPAANPVTDSSRGAEGGGTSTGVTEGLAPPTDPTWRPPADLSALSLEEVSACLRFIGLSEAAVSVFQRERIDGSLLVQLTEDILSHDFHLSRLHPPMTEVETLLRETMPPCGQTMELTLDWFPRQESLTD</sequence>
<dbReference type="PANTHER" id="PTHR14454">
    <property type="entry name" value="GRB2-ASSOCIATED AND REGULATOR OF MAPK PROTEIN FAMILY MEMBER"/>
    <property type="match status" value="1"/>
</dbReference>
<keyword evidence="2" id="KW-0597">Phosphoprotein</keyword>
<protein>
    <submittedName>
        <fullName evidence="5">GRB2-associated and regulator of MAPK protein</fullName>
    </submittedName>
</protein>
<feature type="region of interest" description="Disordered" evidence="3">
    <location>
        <begin position="547"/>
        <end position="652"/>
    </location>
</feature>
<proteinExistence type="inferred from homology"/>
<dbReference type="InterPro" id="IPR013761">
    <property type="entry name" value="SAM/pointed_sf"/>
</dbReference>
<evidence type="ECO:0000313" key="6">
    <source>
        <dbReference type="Proteomes" id="UP001314229"/>
    </source>
</evidence>
<dbReference type="InterPro" id="IPR052281">
    <property type="entry name" value="GAREM"/>
</dbReference>
<evidence type="ECO:0000259" key="4">
    <source>
        <dbReference type="Pfam" id="PF12736"/>
    </source>
</evidence>
<accession>A0AAV1PVB3</accession>
<feature type="compositionally biased region" description="Low complexity" evidence="3">
    <location>
        <begin position="556"/>
        <end position="570"/>
    </location>
</feature>
<evidence type="ECO:0000256" key="2">
    <source>
        <dbReference type="ARBA" id="ARBA00022553"/>
    </source>
</evidence>
<comment type="caution">
    <text evidence="5">The sequence shown here is derived from an EMBL/GenBank/DDBJ whole genome shotgun (WGS) entry which is preliminary data.</text>
</comment>
<comment type="similarity">
    <text evidence="1">Belongs to the GAREM family.</text>
</comment>
<feature type="region of interest" description="Disordered" evidence="3">
    <location>
        <begin position="483"/>
        <end position="521"/>
    </location>
</feature>
<feature type="compositionally biased region" description="Polar residues" evidence="3">
    <location>
        <begin position="508"/>
        <end position="521"/>
    </location>
</feature>
<dbReference type="SUPFAM" id="SSF47769">
    <property type="entry name" value="SAM/Pointed domain"/>
    <property type="match status" value="1"/>
</dbReference>
<name>A0AAV1PVB3_SCOSC</name>
<evidence type="ECO:0000256" key="1">
    <source>
        <dbReference type="ARBA" id="ARBA00006392"/>
    </source>
</evidence>
<keyword evidence="6" id="KW-1185">Reference proteome</keyword>
<dbReference type="InterPro" id="IPR025946">
    <property type="entry name" value="CABIT_dom"/>
</dbReference>
<dbReference type="Proteomes" id="UP001314229">
    <property type="component" value="Unassembled WGS sequence"/>
</dbReference>
<dbReference type="Pfam" id="PF12736">
    <property type="entry name" value="CABIT"/>
    <property type="match status" value="1"/>
</dbReference>
<feature type="compositionally biased region" description="Pro residues" evidence="3">
    <location>
        <begin position="494"/>
        <end position="503"/>
    </location>
</feature>
<evidence type="ECO:0000313" key="5">
    <source>
        <dbReference type="EMBL" id="CAK6975967.1"/>
    </source>
</evidence>
<reference evidence="5 6" key="1">
    <citation type="submission" date="2024-01" db="EMBL/GenBank/DDBJ databases">
        <authorList>
            <person name="Alioto T."/>
            <person name="Alioto T."/>
            <person name="Gomez Garrido J."/>
        </authorList>
    </citation>
    <scope>NUCLEOTIDE SEQUENCE [LARGE SCALE GENOMIC DNA]</scope>
</reference>
<evidence type="ECO:0000256" key="3">
    <source>
        <dbReference type="SAM" id="MobiDB-lite"/>
    </source>
</evidence>
<dbReference type="Gene3D" id="1.10.150.50">
    <property type="entry name" value="Transcription Factor, Ets-1"/>
    <property type="match status" value="1"/>
</dbReference>
<gene>
    <name evidence="5" type="ORF">FSCOSCO3_A001387</name>
</gene>
<dbReference type="EMBL" id="CAWUFR010000327">
    <property type="protein sequence ID" value="CAK6975967.1"/>
    <property type="molecule type" value="Genomic_DNA"/>
</dbReference>
<feature type="domain" description="CABIT" evidence="4">
    <location>
        <begin position="29"/>
        <end position="310"/>
    </location>
</feature>
<organism evidence="5 6">
    <name type="scientific">Scomber scombrus</name>
    <name type="common">Atlantic mackerel</name>
    <name type="synonym">Scomber vernalis</name>
    <dbReference type="NCBI Taxonomy" id="13677"/>
    <lineage>
        <taxon>Eukaryota</taxon>
        <taxon>Metazoa</taxon>
        <taxon>Chordata</taxon>
        <taxon>Craniata</taxon>
        <taxon>Vertebrata</taxon>
        <taxon>Euteleostomi</taxon>
        <taxon>Actinopterygii</taxon>
        <taxon>Neopterygii</taxon>
        <taxon>Teleostei</taxon>
        <taxon>Neoteleostei</taxon>
        <taxon>Acanthomorphata</taxon>
        <taxon>Pelagiaria</taxon>
        <taxon>Scombriformes</taxon>
        <taxon>Scombridae</taxon>
        <taxon>Scomber</taxon>
    </lineage>
</organism>
<dbReference type="AlphaFoldDB" id="A0AAV1PVB3"/>